<dbReference type="EMBL" id="JAFBEB010000002">
    <property type="protein sequence ID" value="MBM7589325.1"/>
    <property type="molecule type" value="Genomic_DNA"/>
</dbReference>
<dbReference type="Pfam" id="PF05949">
    <property type="entry name" value="DUF881"/>
    <property type="match status" value="1"/>
</dbReference>
<proteinExistence type="inferred from homology"/>
<reference evidence="3" key="1">
    <citation type="submission" date="2021-01" db="EMBL/GenBank/DDBJ databases">
        <title>Genomic Encyclopedia of Type Strains, Phase IV (KMG-IV): sequencing the most valuable type-strain genomes for metagenomic binning, comparative biology and taxonomic classification.</title>
        <authorList>
            <person name="Goeker M."/>
        </authorList>
    </citation>
    <scope>NUCLEOTIDE SEQUENCE</scope>
    <source>
        <strain evidence="3">DSM 25523</strain>
    </source>
</reference>
<comment type="similarity">
    <text evidence="1">Belongs to the UPF0749 family.</text>
</comment>
<dbReference type="RefSeq" id="WP_204517052.1">
    <property type="nucleotide sequence ID" value="NZ_BAABIN010000015.1"/>
</dbReference>
<dbReference type="AlphaFoldDB" id="A0A938XX61"/>
<evidence type="ECO:0000313" key="4">
    <source>
        <dbReference type="Proteomes" id="UP000717624"/>
    </source>
</evidence>
<dbReference type="Gene3D" id="3.30.70.1880">
    <property type="entry name" value="Protein of unknown function DUF881"/>
    <property type="match status" value="1"/>
</dbReference>
<dbReference type="InterPro" id="IPR010273">
    <property type="entry name" value="DUF881"/>
</dbReference>
<sequence length="239" mass="26114">MGKHKFHLYLTLVTFATGFLMASAIETTKFSRTQQQNSQQQEQETQLTERILAEKERNQDLEQQLLDLQKSVGKVEEEMAQRQSEAAGILDQLEAARMLAGVVPVEGPGIEVTMQDNEKASEAPDVINYIVHEQDVRLVVNELRAAGAEAISINGQRLVSNSAIRCVGPTIIVNGIKSAAPFVITAIGDPNTMENALNLPGGVLQSLQDFVQIDVAKKDKVQLPAFVGDVKFETSDQIG</sequence>
<organism evidence="3 4">
    <name type="scientific">Brevibacillus fulvus</name>
    <dbReference type="NCBI Taxonomy" id="1125967"/>
    <lineage>
        <taxon>Bacteria</taxon>
        <taxon>Bacillati</taxon>
        <taxon>Bacillota</taxon>
        <taxon>Bacilli</taxon>
        <taxon>Bacillales</taxon>
        <taxon>Paenibacillaceae</taxon>
        <taxon>Brevibacillus</taxon>
    </lineage>
</organism>
<evidence type="ECO:0000313" key="3">
    <source>
        <dbReference type="EMBL" id="MBM7589325.1"/>
    </source>
</evidence>
<name>A0A938XX61_9BACL</name>
<keyword evidence="4" id="KW-1185">Reference proteome</keyword>
<dbReference type="PANTHER" id="PTHR37313">
    <property type="entry name" value="UPF0749 PROTEIN RV1825"/>
    <property type="match status" value="1"/>
</dbReference>
<gene>
    <name evidence="3" type="ORF">JOD01_000923</name>
</gene>
<evidence type="ECO:0000256" key="2">
    <source>
        <dbReference type="SAM" id="Coils"/>
    </source>
</evidence>
<dbReference type="PANTHER" id="PTHR37313:SF2">
    <property type="entry name" value="UPF0749 PROTEIN YLXX"/>
    <property type="match status" value="1"/>
</dbReference>
<dbReference type="Proteomes" id="UP000717624">
    <property type="component" value="Unassembled WGS sequence"/>
</dbReference>
<feature type="coiled-coil region" evidence="2">
    <location>
        <begin position="44"/>
        <end position="78"/>
    </location>
</feature>
<protein>
    <submittedName>
        <fullName evidence="3">Uncharacterized protein YlxW (UPF0749 family)</fullName>
    </submittedName>
</protein>
<comment type="caution">
    <text evidence="3">The sequence shown here is derived from an EMBL/GenBank/DDBJ whole genome shotgun (WGS) entry which is preliminary data.</text>
</comment>
<accession>A0A938XX61</accession>
<keyword evidence="2" id="KW-0175">Coiled coil</keyword>
<evidence type="ECO:0000256" key="1">
    <source>
        <dbReference type="ARBA" id="ARBA00009108"/>
    </source>
</evidence>